<accession>A0ACA9Y569</accession>
<gene>
    <name evidence="1" type="ORF">CLIB1444_03S04038</name>
</gene>
<dbReference type="Proteomes" id="UP001152531">
    <property type="component" value="Unassembled WGS sequence"/>
</dbReference>
<keyword evidence="2" id="KW-1185">Reference proteome</keyword>
<evidence type="ECO:0000313" key="2">
    <source>
        <dbReference type="Proteomes" id="UP001152531"/>
    </source>
</evidence>
<reference evidence="1" key="1">
    <citation type="submission" date="2022-06" db="EMBL/GenBank/DDBJ databases">
        <authorList>
            <person name="Legras J.-L."/>
            <person name="Devillers H."/>
            <person name="Grondin C."/>
        </authorList>
    </citation>
    <scope>NUCLEOTIDE SEQUENCE</scope>
    <source>
        <strain evidence="1">CLIB 1444</strain>
    </source>
</reference>
<dbReference type="EMBL" id="CALSDN010000003">
    <property type="protein sequence ID" value="CAH6720084.1"/>
    <property type="molecule type" value="Genomic_DNA"/>
</dbReference>
<sequence>METSDGFTPITAIFYAIFHSTEGTKIINQVPENAINSGPKSLFNFNTIKNYVIPKPQLCNKLISFKVGKYKVIGYPVNVQNDSYLRNTFKFNLCFVFPYNSETISYELTIKRIGKMFKVLEEQNFLLSRLNAEMFIKSEKFQQINMINEIPGFKNFKQISLSSIESLINQIYQDLNNYSECCIPLDSSNSIDIKLFPILPPPLNIKAFQVPILLVNLSSLVDVNWDPTMIKILPYINGINSIKKISELSDSDYLLTKQCIQHLMHYKCIQIIDIFQFSNIYASTNNIDNFLKIPGLGERCQSYVVNDGFAAPLPSSTPQSTNLSQNQSNNPSQNHSVQNSSMVPSSSFKKKFSLAVSPSNTKDTKVIKVPSKTLLFYLYRSLNQGQTIKQWYIQHKKHLKNIDIRRFVNFGILNELIYRVNSFPILSAVTKSIEISNDDINKLIDDLNLKTKPDVNINTANTNINIPTTGLGIKSEESSHIKSIVNENSYQRRISFSYDVEDDTKIDTTQSKVSSEEMNELIKLVKLVKGFQNIDSICTELSKSRFEVEEMLDKLGSNGFINS</sequence>
<evidence type="ECO:0000313" key="1">
    <source>
        <dbReference type="EMBL" id="CAH6720084.1"/>
    </source>
</evidence>
<organism evidence="1 2">
    <name type="scientific">[Candida] jaroonii</name>
    <dbReference type="NCBI Taxonomy" id="467808"/>
    <lineage>
        <taxon>Eukaryota</taxon>
        <taxon>Fungi</taxon>
        <taxon>Dikarya</taxon>
        <taxon>Ascomycota</taxon>
        <taxon>Saccharomycotina</taxon>
        <taxon>Pichiomycetes</taxon>
        <taxon>Debaryomycetaceae</taxon>
        <taxon>Yamadazyma</taxon>
    </lineage>
</organism>
<proteinExistence type="predicted"/>
<protein>
    <submittedName>
        <fullName evidence="1">Nitrogen permease regulator 2</fullName>
    </submittedName>
</protein>
<name>A0ACA9Y569_9ASCO</name>
<comment type="caution">
    <text evidence="1">The sequence shown here is derived from an EMBL/GenBank/DDBJ whole genome shotgun (WGS) entry which is preliminary data.</text>
</comment>